<dbReference type="PANTHER" id="PTHR47723:SF19">
    <property type="entry name" value="POLYNUCLEOTIDYL TRANSFERASE, RIBONUCLEASE H-LIKE SUPERFAMILY PROTEIN"/>
    <property type="match status" value="1"/>
</dbReference>
<dbReference type="PANTHER" id="PTHR47723">
    <property type="entry name" value="OS05G0353850 PROTEIN"/>
    <property type="match status" value="1"/>
</dbReference>
<dbReference type="SUPFAM" id="SSF53098">
    <property type="entry name" value="Ribonuclease H-like"/>
    <property type="match status" value="1"/>
</dbReference>
<evidence type="ECO:0000259" key="1">
    <source>
        <dbReference type="Pfam" id="PF13456"/>
    </source>
</evidence>
<proteinExistence type="predicted"/>
<dbReference type="CDD" id="cd06222">
    <property type="entry name" value="RNase_H_like"/>
    <property type="match status" value="1"/>
</dbReference>
<dbReference type="GO" id="GO:0003676">
    <property type="term" value="F:nucleic acid binding"/>
    <property type="evidence" value="ECO:0007669"/>
    <property type="project" value="InterPro"/>
</dbReference>
<dbReference type="InterPro" id="IPR044730">
    <property type="entry name" value="RNase_H-like_dom_plant"/>
</dbReference>
<dbReference type="GO" id="GO:0004523">
    <property type="term" value="F:RNA-DNA hybrid ribonuclease activity"/>
    <property type="evidence" value="ECO:0007669"/>
    <property type="project" value="InterPro"/>
</dbReference>
<accession>A0A7J6WZQ1</accession>
<dbReference type="InterPro" id="IPR012337">
    <property type="entry name" value="RNaseH-like_sf"/>
</dbReference>
<gene>
    <name evidence="2" type="ORF">FRX31_007511</name>
</gene>
<dbReference type="Pfam" id="PF13456">
    <property type="entry name" value="RVT_3"/>
    <property type="match status" value="1"/>
</dbReference>
<evidence type="ECO:0000313" key="2">
    <source>
        <dbReference type="EMBL" id="KAF5202904.1"/>
    </source>
</evidence>
<dbReference type="Gene3D" id="3.30.420.10">
    <property type="entry name" value="Ribonuclease H-like superfamily/Ribonuclease H"/>
    <property type="match status" value="1"/>
</dbReference>
<dbReference type="InterPro" id="IPR053151">
    <property type="entry name" value="RNase_H-like"/>
</dbReference>
<comment type="caution">
    <text evidence="2">The sequence shown here is derived from an EMBL/GenBank/DDBJ whole genome shotgun (WGS) entry which is preliminary data.</text>
</comment>
<dbReference type="OrthoDB" id="1752183at2759"/>
<dbReference type="EMBL" id="JABWDY010007493">
    <property type="protein sequence ID" value="KAF5202904.1"/>
    <property type="molecule type" value="Genomic_DNA"/>
</dbReference>
<dbReference type="Proteomes" id="UP000554482">
    <property type="component" value="Unassembled WGS sequence"/>
</dbReference>
<sequence length="125" mass="13750">MNIVSTQQVWVSWEPPPQGWISLNTDGALGQQGAGYAGILRNEKGQVLNAYTAGHKSNSVLFLEMIAVERGLELAEHMGLRRIMVQTDSMQVARILNGLTYPTWRVESMIGIGIDQVLSTDLLPV</sequence>
<dbReference type="InterPro" id="IPR002156">
    <property type="entry name" value="RNaseH_domain"/>
</dbReference>
<organism evidence="2 3">
    <name type="scientific">Thalictrum thalictroides</name>
    <name type="common">Rue-anemone</name>
    <name type="synonym">Anemone thalictroides</name>
    <dbReference type="NCBI Taxonomy" id="46969"/>
    <lineage>
        <taxon>Eukaryota</taxon>
        <taxon>Viridiplantae</taxon>
        <taxon>Streptophyta</taxon>
        <taxon>Embryophyta</taxon>
        <taxon>Tracheophyta</taxon>
        <taxon>Spermatophyta</taxon>
        <taxon>Magnoliopsida</taxon>
        <taxon>Ranunculales</taxon>
        <taxon>Ranunculaceae</taxon>
        <taxon>Thalictroideae</taxon>
        <taxon>Thalictrum</taxon>
    </lineage>
</organism>
<feature type="domain" description="RNase H type-1" evidence="1">
    <location>
        <begin position="24"/>
        <end position="100"/>
    </location>
</feature>
<protein>
    <recommendedName>
        <fullName evidence="1">RNase H type-1 domain-containing protein</fullName>
    </recommendedName>
</protein>
<keyword evidence="3" id="KW-1185">Reference proteome</keyword>
<dbReference type="InterPro" id="IPR036397">
    <property type="entry name" value="RNaseH_sf"/>
</dbReference>
<name>A0A7J6WZQ1_THATH</name>
<evidence type="ECO:0000313" key="3">
    <source>
        <dbReference type="Proteomes" id="UP000554482"/>
    </source>
</evidence>
<reference evidence="2 3" key="1">
    <citation type="submission" date="2020-06" db="EMBL/GenBank/DDBJ databases">
        <title>Transcriptomic and genomic resources for Thalictrum thalictroides and T. hernandezii: Facilitating candidate gene discovery in an emerging model plant lineage.</title>
        <authorList>
            <person name="Arias T."/>
            <person name="Riano-Pachon D.M."/>
            <person name="Di Stilio V.S."/>
        </authorList>
    </citation>
    <scope>NUCLEOTIDE SEQUENCE [LARGE SCALE GENOMIC DNA]</scope>
    <source>
        <strain evidence="3">cv. WT478/WT964</strain>
        <tissue evidence="2">Leaves</tissue>
    </source>
</reference>
<dbReference type="AlphaFoldDB" id="A0A7J6WZQ1"/>